<dbReference type="AlphaFoldDB" id="A0A3D8YII6"/>
<dbReference type="RefSeq" id="WP_115829098.1">
    <property type="nucleotide sequence ID" value="NZ_QNUL01000001.1"/>
</dbReference>
<evidence type="ECO:0000259" key="1">
    <source>
        <dbReference type="Pfam" id="PF00534"/>
    </source>
</evidence>
<name>A0A3D8YII6_9BACT</name>
<evidence type="ECO:0000259" key="2">
    <source>
        <dbReference type="Pfam" id="PF13579"/>
    </source>
</evidence>
<dbReference type="InterPro" id="IPR028098">
    <property type="entry name" value="Glyco_trans_4-like_N"/>
</dbReference>
<evidence type="ECO:0000313" key="4">
    <source>
        <dbReference type="Proteomes" id="UP000256373"/>
    </source>
</evidence>
<gene>
    <name evidence="3" type="ORF">DSL64_02785</name>
</gene>
<dbReference type="Proteomes" id="UP000256373">
    <property type="component" value="Unassembled WGS sequence"/>
</dbReference>
<dbReference type="InterPro" id="IPR001296">
    <property type="entry name" value="Glyco_trans_1"/>
</dbReference>
<feature type="domain" description="Glycosyltransferase subfamily 4-like N-terminal" evidence="2">
    <location>
        <begin position="15"/>
        <end position="203"/>
    </location>
</feature>
<dbReference type="Pfam" id="PF13579">
    <property type="entry name" value="Glyco_trans_4_4"/>
    <property type="match status" value="1"/>
</dbReference>
<keyword evidence="4" id="KW-1185">Reference proteome</keyword>
<dbReference type="InterPro" id="IPR050194">
    <property type="entry name" value="Glycosyltransferase_grp1"/>
</dbReference>
<organism evidence="3 4">
    <name type="scientific">Dyadobacter luteus</name>
    <dbReference type="NCBI Taxonomy" id="2259619"/>
    <lineage>
        <taxon>Bacteria</taxon>
        <taxon>Pseudomonadati</taxon>
        <taxon>Bacteroidota</taxon>
        <taxon>Cytophagia</taxon>
        <taxon>Cytophagales</taxon>
        <taxon>Spirosomataceae</taxon>
        <taxon>Dyadobacter</taxon>
    </lineage>
</organism>
<dbReference type="PANTHER" id="PTHR45947">
    <property type="entry name" value="SULFOQUINOVOSYL TRANSFERASE SQD2"/>
    <property type="match status" value="1"/>
</dbReference>
<dbReference type="GO" id="GO:0016758">
    <property type="term" value="F:hexosyltransferase activity"/>
    <property type="evidence" value="ECO:0007669"/>
    <property type="project" value="TreeGrafter"/>
</dbReference>
<sequence length="415" mass="46476">MRILVYGINYSPELTGIGKYTGEMCAWLAKQGHEVTVITALPYYPEWQVHPNYRGKMWHREVMEGVEVYRCPLYVPQEVTSLKRIIHEFTFLASTLPIWFLLLFRKKFDITFTINPPFHLGLLPLLFSKLNRSKVISHIQDLQVDAAKDLGMIKNENFLNIMFGMESFILKNSTVVSTISDGMQRKIEMKDINPAKIWQFPNWVDEQTIKPLSKAQSLRSEFGFTDADKVVLYSGNLGEKQGLEVIIDAAKTFQSQPDVHFFISGTGGGKERLVRLAQDAGLTNVQFHPLQPYEKLSALLAMADVHLVLQKKSASDLVLPSKLTGILASGGCAIVTALPGTTLYDVINKYNMGILAEPESSSALVAAIQTGLGEGAQLLRENARKYAVEHLGKEQILRKVEGRMEELVKGVRGSY</sequence>
<dbReference type="Pfam" id="PF00534">
    <property type="entry name" value="Glycos_transf_1"/>
    <property type="match status" value="1"/>
</dbReference>
<dbReference type="SUPFAM" id="SSF53756">
    <property type="entry name" value="UDP-Glycosyltransferase/glycogen phosphorylase"/>
    <property type="match status" value="1"/>
</dbReference>
<dbReference type="EMBL" id="QNUL01000001">
    <property type="protein sequence ID" value="REA64490.1"/>
    <property type="molecule type" value="Genomic_DNA"/>
</dbReference>
<dbReference type="PANTHER" id="PTHR45947:SF3">
    <property type="entry name" value="SULFOQUINOVOSYL TRANSFERASE SQD2"/>
    <property type="match status" value="1"/>
</dbReference>
<feature type="domain" description="Glycosyl transferase family 1" evidence="1">
    <location>
        <begin position="218"/>
        <end position="387"/>
    </location>
</feature>
<protein>
    <submittedName>
        <fullName evidence="3">Colanic acid biosynthesis glycosyltransferase WcaI</fullName>
    </submittedName>
</protein>
<dbReference type="CDD" id="cd03794">
    <property type="entry name" value="GT4_WbuB-like"/>
    <property type="match status" value="1"/>
</dbReference>
<dbReference type="OrthoDB" id="9811902at2"/>
<accession>A0A3D8YII6</accession>
<comment type="caution">
    <text evidence="3">The sequence shown here is derived from an EMBL/GenBank/DDBJ whole genome shotgun (WGS) entry which is preliminary data.</text>
</comment>
<proteinExistence type="predicted"/>
<reference evidence="3 4" key="1">
    <citation type="submission" date="2018-07" db="EMBL/GenBank/DDBJ databases">
        <title>Dyadobacter roseus sp. nov., isolated from rose rhizosphere soil.</title>
        <authorList>
            <person name="Chen L."/>
        </authorList>
    </citation>
    <scope>NUCLEOTIDE SEQUENCE [LARGE SCALE GENOMIC DNA]</scope>
    <source>
        <strain evidence="3 4">RS19</strain>
    </source>
</reference>
<evidence type="ECO:0000313" key="3">
    <source>
        <dbReference type="EMBL" id="REA64490.1"/>
    </source>
</evidence>
<keyword evidence="3" id="KW-0808">Transferase</keyword>
<dbReference type="Gene3D" id="3.40.50.2000">
    <property type="entry name" value="Glycogen Phosphorylase B"/>
    <property type="match status" value="2"/>
</dbReference>
<dbReference type="NCBIfam" id="NF007640">
    <property type="entry name" value="PRK10307.1"/>
    <property type="match status" value="1"/>
</dbReference>